<protein>
    <submittedName>
        <fullName evidence="2">Uncharacterized protein</fullName>
    </submittedName>
</protein>
<evidence type="ECO:0000313" key="2">
    <source>
        <dbReference type="WBParaSite" id="ES5_v2.g19142.t1"/>
    </source>
</evidence>
<accession>A0AC34FPR1</accession>
<dbReference type="Proteomes" id="UP000887579">
    <property type="component" value="Unplaced"/>
</dbReference>
<name>A0AC34FPR1_9BILA</name>
<organism evidence="1 2">
    <name type="scientific">Panagrolaimus sp. ES5</name>
    <dbReference type="NCBI Taxonomy" id="591445"/>
    <lineage>
        <taxon>Eukaryota</taxon>
        <taxon>Metazoa</taxon>
        <taxon>Ecdysozoa</taxon>
        <taxon>Nematoda</taxon>
        <taxon>Chromadorea</taxon>
        <taxon>Rhabditida</taxon>
        <taxon>Tylenchina</taxon>
        <taxon>Panagrolaimomorpha</taxon>
        <taxon>Panagrolaimoidea</taxon>
        <taxon>Panagrolaimidae</taxon>
        <taxon>Panagrolaimus</taxon>
    </lineage>
</organism>
<dbReference type="WBParaSite" id="ES5_v2.g19142.t1">
    <property type="protein sequence ID" value="ES5_v2.g19142.t1"/>
    <property type="gene ID" value="ES5_v2.g19142"/>
</dbReference>
<proteinExistence type="predicted"/>
<reference evidence="2" key="1">
    <citation type="submission" date="2022-11" db="UniProtKB">
        <authorList>
            <consortium name="WormBaseParasite"/>
        </authorList>
    </citation>
    <scope>IDENTIFICATION</scope>
</reference>
<evidence type="ECO:0000313" key="1">
    <source>
        <dbReference type="Proteomes" id="UP000887579"/>
    </source>
</evidence>
<sequence length="129" mass="14842">MQIYFQCDEFPYSVVINLWGHSRLGGLSSWSYQPLASNVKAYVKDFPKSLWIIDSLRLTKFDILPKITVCELYSLVLAEVDMSFKEFKFLTAPGKVSELYLTDSVIRDDKNGDVLSFEAIFECLPNINR</sequence>